<dbReference type="InterPro" id="IPR018729">
    <property type="entry name" value="DUF2269_transmembrane"/>
</dbReference>
<dbReference type="Proteomes" id="UP000646365">
    <property type="component" value="Unassembled WGS sequence"/>
</dbReference>
<reference evidence="2" key="2">
    <citation type="submission" date="2020-09" db="EMBL/GenBank/DDBJ databases">
        <authorList>
            <person name="Sun Q."/>
            <person name="Zhou Y."/>
        </authorList>
    </citation>
    <scope>NUCLEOTIDE SEQUENCE</scope>
    <source>
        <strain evidence="2">CGMCC 1.15725</strain>
    </source>
</reference>
<gene>
    <name evidence="2" type="ORF">GCM10011611_59710</name>
</gene>
<dbReference type="RefSeq" id="WP_189051848.1">
    <property type="nucleotide sequence ID" value="NZ_BMJQ01000022.1"/>
</dbReference>
<evidence type="ECO:0000313" key="2">
    <source>
        <dbReference type="EMBL" id="GGF45321.1"/>
    </source>
</evidence>
<name>A0A8J3E7M8_9PROT</name>
<keyword evidence="1" id="KW-1133">Transmembrane helix</keyword>
<feature type="transmembrane region" description="Helical" evidence="1">
    <location>
        <begin position="54"/>
        <end position="74"/>
    </location>
</feature>
<keyword evidence="1" id="KW-0472">Membrane</keyword>
<accession>A0A8J3E7M8</accession>
<evidence type="ECO:0000313" key="3">
    <source>
        <dbReference type="Proteomes" id="UP000646365"/>
    </source>
</evidence>
<organism evidence="2 3">
    <name type="scientific">Aliidongia dinghuensis</name>
    <dbReference type="NCBI Taxonomy" id="1867774"/>
    <lineage>
        <taxon>Bacteria</taxon>
        <taxon>Pseudomonadati</taxon>
        <taxon>Pseudomonadota</taxon>
        <taxon>Alphaproteobacteria</taxon>
        <taxon>Rhodospirillales</taxon>
        <taxon>Dongiaceae</taxon>
        <taxon>Aliidongia</taxon>
    </lineage>
</organism>
<reference evidence="2" key="1">
    <citation type="journal article" date="2014" name="Int. J. Syst. Evol. Microbiol.">
        <title>Complete genome sequence of Corynebacterium casei LMG S-19264T (=DSM 44701T), isolated from a smear-ripened cheese.</title>
        <authorList>
            <consortium name="US DOE Joint Genome Institute (JGI-PGF)"/>
            <person name="Walter F."/>
            <person name="Albersmeier A."/>
            <person name="Kalinowski J."/>
            <person name="Ruckert C."/>
        </authorList>
    </citation>
    <scope>NUCLEOTIDE SEQUENCE</scope>
    <source>
        <strain evidence="2">CGMCC 1.15725</strain>
    </source>
</reference>
<feature type="transmembrane region" description="Helical" evidence="1">
    <location>
        <begin position="133"/>
        <end position="152"/>
    </location>
</feature>
<dbReference type="Pfam" id="PF10027">
    <property type="entry name" value="DUF2269"/>
    <property type="match status" value="1"/>
</dbReference>
<keyword evidence="3" id="KW-1185">Reference proteome</keyword>
<protein>
    <submittedName>
        <fullName evidence="2">Membrane protein</fullName>
    </submittedName>
</protein>
<keyword evidence="1" id="KW-0812">Transmembrane</keyword>
<comment type="caution">
    <text evidence="2">The sequence shown here is derived from an EMBL/GenBank/DDBJ whole genome shotgun (WGS) entry which is preliminary data.</text>
</comment>
<feature type="transmembrane region" description="Helical" evidence="1">
    <location>
        <begin position="80"/>
        <end position="104"/>
    </location>
</feature>
<proteinExistence type="predicted"/>
<sequence>MSGLYDLVKTLHILSATVLFGTGLGTAFHMWFAHLGGEPRTIATVARNVVRADFWFTTPAVVLQPATGIALIHLSGIDPAAPWLMAVYGLYLMIGLCWLPVVWLQIRARDLAAVAAASGVTLPAAYYRTMRLWFGLGWPAFLGTMAIFWLMVAKPEFW</sequence>
<evidence type="ECO:0000256" key="1">
    <source>
        <dbReference type="SAM" id="Phobius"/>
    </source>
</evidence>
<feature type="transmembrane region" description="Helical" evidence="1">
    <location>
        <begin position="12"/>
        <end position="33"/>
    </location>
</feature>
<dbReference type="EMBL" id="BMJQ01000022">
    <property type="protein sequence ID" value="GGF45321.1"/>
    <property type="molecule type" value="Genomic_DNA"/>
</dbReference>
<dbReference type="AlphaFoldDB" id="A0A8J3E7M8"/>